<reference evidence="11 12" key="1">
    <citation type="submission" date="2016-10" db="EMBL/GenBank/DDBJ databases">
        <authorList>
            <person name="de Groot N.N."/>
        </authorList>
    </citation>
    <scope>NUCLEOTIDE SEQUENCE [LARGE SCALE GENOMIC DNA]</scope>
    <source>
        <strain evidence="11 12">DSM 23995</strain>
    </source>
</reference>
<keyword evidence="5" id="KW-0804">Transcription</keyword>
<dbReference type="PANTHER" id="PTHR32071">
    <property type="entry name" value="TRANSCRIPTIONAL REGULATORY PROTEIN"/>
    <property type="match status" value="1"/>
</dbReference>
<dbReference type="CDD" id="cd00130">
    <property type="entry name" value="PAS"/>
    <property type="match status" value="1"/>
</dbReference>
<dbReference type="Gene3D" id="1.10.8.60">
    <property type="match status" value="1"/>
</dbReference>
<dbReference type="RefSeq" id="WP_091659715.1">
    <property type="nucleotide sequence ID" value="NZ_FONT01000002.1"/>
</dbReference>
<dbReference type="Pfam" id="PF00158">
    <property type="entry name" value="Sigma54_activat"/>
    <property type="match status" value="1"/>
</dbReference>
<evidence type="ECO:0000256" key="6">
    <source>
        <dbReference type="ARBA" id="ARBA00029500"/>
    </source>
</evidence>
<dbReference type="PROSITE" id="PS50112">
    <property type="entry name" value="PAS"/>
    <property type="match status" value="1"/>
</dbReference>
<dbReference type="Proteomes" id="UP000199516">
    <property type="component" value="Unassembled WGS sequence"/>
</dbReference>
<dbReference type="InterPro" id="IPR003593">
    <property type="entry name" value="AAA+_ATPase"/>
</dbReference>
<keyword evidence="12" id="KW-1185">Reference proteome</keyword>
<evidence type="ECO:0000313" key="11">
    <source>
        <dbReference type="EMBL" id="SFE63918.1"/>
    </source>
</evidence>
<accession>A0A1I2C6W1</accession>
<feature type="domain" description="PAC" evidence="10">
    <location>
        <begin position="76"/>
        <end position="128"/>
    </location>
</feature>
<evidence type="ECO:0000259" key="9">
    <source>
        <dbReference type="PROSITE" id="PS50112"/>
    </source>
</evidence>
<dbReference type="InterPro" id="IPR030828">
    <property type="entry name" value="HTH_TyrR"/>
</dbReference>
<dbReference type="Pfam" id="PF08448">
    <property type="entry name" value="PAS_4"/>
    <property type="match status" value="1"/>
</dbReference>
<organism evidence="11 12">
    <name type="scientific">Alteribacillus iranensis</name>
    <dbReference type="NCBI Taxonomy" id="930128"/>
    <lineage>
        <taxon>Bacteria</taxon>
        <taxon>Bacillati</taxon>
        <taxon>Bacillota</taxon>
        <taxon>Bacilli</taxon>
        <taxon>Bacillales</taxon>
        <taxon>Bacillaceae</taxon>
        <taxon>Alteribacillus</taxon>
    </lineage>
</organism>
<dbReference type="OrthoDB" id="9771372at2"/>
<dbReference type="SUPFAM" id="SSF52540">
    <property type="entry name" value="P-loop containing nucleoside triphosphate hydrolases"/>
    <property type="match status" value="1"/>
</dbReference>
<evidence type="ECO:0000256" key="3">
    <source>
        <dbReference type="ARBA" id="ARBA00022840"/>
    </source>
</evidence>
<dbReference type="InterPro" id="IPR058031">
    <property type="entry name" value="AAA_lid_NorR"/>
</dbReference>
<dbReference type="SUPFAM" id="SSF46689">
    <property type="entry name" value="Homeodomain-like"/>
    <property type="match status" value="1"/>
</dbReference>
<dbReference type="FunFam" id="3.40.50.300:FF:000006">
    <property type="entry name" value="DNA-binding transcriptional regulator NtrC"/>
    <property type="match status" value="1"/>
</dbReference>
<sequence>MKIHERLVETPYFKDILNAISDGILIADGNGRVVWLNDACENLANTSRSEIIGKTAGELERERVFMPSVTKMVLDSLETVSTVQMTDKERKYITTGHPIIDSHGEIEGIVAHARDITEVVRTNSELADTQALLKRYTQEIMKIKNQRQMEASHDFFIGKSRAYQKLVDAVDKVAVTDTTVLLTGETGVGKNVVASKIHQYSERNEAPFVEVNCGAIPETLIESELFGYTKGAFTGASAGGKAGLIQMADRGTLFLDEVGELPLSLQTKFLQFLQQKRYLPVGSTSYQSADVRVIAATNKNLEEEVEKGKFRSDLFYRLYVLPIVVPSLRERKTDIFHLLQFFLQKYNEKHQRNVTLHPEVVDILEEYHWPGNIRELENLVERFVVMVSGNEVTIADLPPYVRSQHEFSFDYVSQLKDKTLSETLESIERNIIEDAYKQYKTTRKTAEKLGMTQSALMRRLKKYRERS</sequence>
<dbReference type="SMART" id="SM00382">
    <property type="entry name" value="AAA"/>
    <property type="match status" value="1"/>
</dbReference>
<protein>
    <recommendedName>
        <fullName evidence="6">HTH-type transcriptional regulatory protein TyrR</fullName>
    </recommendedName>
</protein>
<dbReference type="Gene3D" id="1.10.10.60">
    <property type="entry name" value="Homeodomain-like"/>
    <property type="match status" value="1"/>
</dbReference>
<dbReference type="InterPro" id="IPR025944">
    <property type="entry name" value="Sigma_54_int_dom_CS"/>
</dbReference>
<dbReference type="InterPro" id="IPR009057">
    <property type="entry name" value="Homeodomain-like_sf"/>
</dbReference>
<dbReference type="AlphaFoldDB" id="A0A1I2C6W1"/>
<dbReference type="PROSITE" id="PS00688">
    <property type="entry name" value="SIGMA54_INTERACT_3"/>
    <property type="match status" value="1"/>
</dbReference>
<dbReference type="EMBL" id="FONT01000002">
    <property type="protein sequence ID" value="SFE63918.1"/>
    <property type="molecule type" value="Genomic_DNA"/>
</dbReference>
<feature type="coiled-coil region" evidence="7">
    <location>
        <begin position="119"/>
        <end position="146"/>
    </location>
</feature>
<keyword evidence="7" id="KW-0175">Coiled coil</keyword>
<keyword evidence="3" id="KW-0067">ATP-binding</keyword>
<dbReference type="Pfam" id="PF25601">
    <property type="entry name" value="AAA_lid_14"/>
    <property type="match status" value="1"/>
</dbReference>
<keyword evidence="4" id="KW-0805">Transcription regulation</keyword>
<dbReference type="CDD" id="cd00009">
    <property type="entry name" value="AAA"/>
    <property type="match status" value="1"/>
</dbReference>
<dbReference type="Gene3D" id="3.30.450.20">
    <property type="entry name" value="PAS domain"/>
    <property type="match status" value="1"/>
</dbReference>
<name>A0A1I2C6W1_9BACI</name>
<dbReference type="PANTHER" id="PTHR32071:SF57">
    <property type="entry name" value="C4-DICARBOXYLATE TRANSPORT TRANSCRIPTIONAL REGULATORY PROTEIN DCTD"/>
    <property type="match status" value="1"/>
</dbReference>
<evidence type="ECO:0000256" key="7">
    <source>
        <dbReference type="SAM" id="Coils"/>
    </source>
</evidence>
<dbReference type="InterPro" id="IPR035965">
    <property type="entry name" value="PAS-like_dom_sf"/>
</dbReference>
<dbReference type="SUPFAM" id="SSF55785">
    <property type="entry name" value="PYP-like sensor domain (PAS domain)"/>
    <property type="match status" value="1"/>
</dbReference>
<dbReference type="GO" id="GO:0005524">
    <property type="term" value="F:ATP binding"/>
    <property type="evidence" value="ECO:0007669"/>
    <property type="project" value="UniProtKB-KW"/>
</dbReference>
<evidence type="ECO:0000313" key="12">
    <source>
        <dbReference type="Proteomes" id="UP000199516"/>
    </source>
</evidence>
<dbReference type="Gene3D" id="3.40.50.300">
    <property type="entry name" value="P-loop containing nucleotide triphosphate hydrolases"/>
    <property type="match status" value="1"/>
</dbReference>
<dbReference type="InterPro" id="IPR025662">
    <property type="entry name" value="Sigma_54_int_dom_ATP-bd_1"/>
</dbReference>
<evidence type="ECO:0000256" key="4">
    <source>
        <dbReference type="ARBA" id="ARBA00023015"/>
    </source>
</evidence>
<dbReference type="InterPro" id="IPR002078">
    <property type="entry name" value="Sigma_54_int"/>
</dbReference>
<dbReference type="Pfam" id="PF18024">
    <property type="entry name" value="HTH_50"/>
    <property type="match status" value="1"/>
</dbReference>
<evidence type="ECO:0000256" key="2">
    <source>
        <dbReference type="ARBA" id="ARBA00022797"/>
    </source>
</evidence>
<dbReference type="InterPro" id="IPR013656">
    <property type="entry name" value="PAS_4"/>
</dbReference>
<dbReference type="PROSITE" id="PS50045">
    <property type="entry name" value="SIGMA54_INTERACT_4"/>
    <property type="match status" value="1"/>
</dbReference>
<dbReference type="InterPro" id="IPR027417">
    <property type="entry name" value="P-loop_NTPase"/>
</dbReference>
<dbReference type="PROSITE" id="PS50113">
    <property type="entry name" value="PAC"/>
    <property type="match status" value="1"/>
</dbReference>
<evidence type="ECO:0000256" key="5">
    <source>
        <dbReference type="ARBA" id="ARBA00023163"/>
    </source>
</evidence>
<evidence type="ECO:0000256" key="1">
    <source>
        <dbReference type="ARBA" id="ARBA00022741"/>
    </source>
</evidence>
<feature type="domain" description="PAS" evidence="9">
    <location>
        <begin position="9"/>
        <end position="84"/>
    </location>
</feature>
<dbReference type="NCBIfam" id="TIGR00229">
    <property type="entry name" value="sensory_box"/>
    <property type="match status" value="1"/>
</dbReference>
<gene>
    <name evidence="11" type="ORF">SAMN05192532_102744</name>
</gene>
<keyword evidence="2" id="KW-0058">Aromatic hydrocarbons catabolism</keyword>
<dbReference type="GO" id="GO:0006355">
    <property type="term" value="P:regulation of DNA-templated transcription"/>
    <property type="evidence" value="ECO:0007669"/>
    <property type="project" value="InterPro"/>
</dbReference>
<dbReference type="GO" id="GO:0003677">
    <property type="term" value="F:DNA binding"/>
    <property type="evidence" value="ECO:0007669"/>
    <property type="project" value="UniProtKB-KW"/>
</dbReference>
<feature type="domain" description="Sigma-54 factor interaction" evidence="8">
    <location>
        <begin position="156"/>
        <end position="385"/>
    </location>
</feature>
<evidence type="ECO:0000259" key="10">
    <source>
        <dbReference type="PROSITE" id="PS50113"/>
    </source>
</evidence>
<dbReference type="InterPro" id="IPR000014">
    <property type="entry name" value="PAS"/>
</dbReference>
<dbReference type="STRING" id="930128.SAMN05192532_102744"/>
<dbReference type="SMART" id="SM00091">
    <property type="entry name" value="PAS"/>
    <property type="match status" value="1"/>
</dbReference>
<proteinExistence type="predicted"/>
<keyword evidence="1" id="KW-0547">Nucleotide-binding</keyword>
<evidence type="ECO:0000259" key="8">
    <source>
        <dbReference type="PROSITE" id="PS50045"/>
    </source>
</evidence>
<dbReference type="InterPro" id="IPR000700">
    <property type="entry name" value="PAS-assoc_C"/>
</dbReference>
<dbReference type="PROSITE" id="PS00675">
    <property type="entry name" value="SIGMA54_INTERACT_1"/>
    <property type="match status" value="1"/>
</dbReference>